<reference evidence="1" key="2">
    <citation type="journal article" date="2022" name="New Phytol.">
        <title>Evolutionary transition to the ectomycorrhizal habit in the genomes of a hyperdiverse lineage of mushroom-forming fungi.</title>
        <authorList>
            <person name="Looney B."/>
            <person name="Miyauchi S."/>
            <person name="Morin E."/>
            <person name="Drula E."/>
            <person name="Courty P.E."/>
            <person name="Kohler A."/>
            <person name="Kuo A."/>
            <person name="LaButti K."/>
            <person name="Pangilinan J."/>
            <person name="Lipzen A."/>
            <person name="Riley R."/>
            <person name="Andreopoulos W."/>
            <person name="He G."/>
            <person name="Johnson J."/>
            <person name="Nolan M."/>
            <person name="Tritt A."/>
            <person name="Barry K.W."/>
            <person name="Grigoriev I.V."/>
            <person name="Nagy L.G."/>
            <person name="Hibbett D."/>
            <person name="Henrissat B."/>
            <person name="Matheny P.B."/>
            <person name="Labbe J."/>
            <person name="Martin F.M."/>
        </authorList>
    </citation>
    <scope>NUCLEOTIDE SEQUENCE</scope>
    <source>
        <strain evidence="1">FP105234-sp</strain>
    </source>
</reference>
<sequence>MQVPSRSGSAQHTVADAVRVAPYLTHVIRHHGQLTLIPPDNAGRVRKPKREKRPKAERTPRSNEEPQFNVGVPRASRRGPPSSPSSRGRPDRRRDESDAGVSIPDYPPPSFDEAISAGAGPRSALTAPSSLSLATPTALNPPPSPGGSELSAARDQPSPVTIPPLPARSRSRLAFAPSTTDPDPPSPSDPVRFSTQAEYNDSDSDDSLEIVSKSEATSSASQWEQDRLKGLSLRERLMREHEREHERQQGVKKKPSSASMLTMRPSPSQLTLTPSRFGEQEPLDDDVLPSSPSNESQNGDPFGSPCTTSPSLLPRNKKRLHLFPGRNKSKERQPLSLPSSPTFASSTLSLPLQFLNRPGSPNAKSASSPRSEGHVRKFFGHKGKEKSVDTLDKAPEPLEAWEILDESDDESLASPGGTPVAGPSKYFPRAGRLAQQPSESVPHLPAVGTGASSPHPSTRPKRHSMLERPVPPPPTAFLSKTEQRPPPPPPNSAAAPASPTRAHQVSFANQSPPSATTSPSSPRHHALQSPSPTTTISPSPISLQSGITYMDYEPGSPLTPVSAHTQLSNGVRRRVTTGAAAPRWSPTLASTVSSRRADEQDTIEGVIQSERTVASYHRGNPVAVSSSPTRAEFAVPSMRSRTFSPPPPLASPISIGDRRMGAPHQFSPPTPSPLANQSFDVEATPPATTAPLPAHDHFSGDRVSAVESLIDLYDHDPVPSNNVMPSSPVAESRIPGGRTPVSAGAGAHHYPGRPLPRPPGSTSPNAVRPVSVHFFVSGDGSDNGVSEKERRLLEEHSLRGGALMRIQSPPIQVSYAVDLPRSPPFDAQGMLQNPSPLALSPRHEASPVYVASQSPELSPSPFPPPSPASIFEQSAPTTPQSSTPPATHAYAEYTELDALLSRLDDGNASGENYESLLIVSDILGSAVPPRRSSPPVGRVEVARRRVTKDGRVKLKLTLLGVAVDRCAICQCQFKDKESAALGTACQHGFHERCLRSWLARNQTCPLCRAPFE</sequence>
<reference evidence="1" key="1">
    <citation type="submission" date="2021-02" db="EMBL/GenBank/DDBJ databases">
        <authorList>
            <consortium name="DOE Joint Genome Institute"/>
            <person name="Ahrendt S."/>
            <person name="Looney B.P."/>
            <person name="Miyauchi S."/>
            <person name="Morin E."/>
            <person name="Drula E."/>
            <person name="Courty P.E."/>
            <person name="Chicoki N."/>
            <person name="Fauchery L."/>
            <person name="Kohler A."/>
            <person name="Kuo A."/>
            <person name="Labutti K."/>
            <person name="Pangilinan J."/>
            <person name="Lipzen A."/>
            <person name="Riley R."/>
            <person name="Andreopoulos W."/>
            <person name="He G."/>
            <person name="Johnson J."/>
            <person name="Barry K.W."/>
            <person name="Grigoriev I.V."/>
            <person name="Nagy L."/>
            <person name="Hibbett D."/>
            <person name="Henrissat B."/>
            <person name="Matheny P.B."/>
            <person name="Labbe J."/>
            <person name="Martin F."/>
        </authorList>
    </citation>
    <scope>NUCLEOTIDE SEQUENCE</scope>
    <source>
        <strain evidence="1">FP105234-sp</strain>
    </source>
</reference>
<accession>A0ACB8R8F6</accession>
<dbReference type="EMBL" id="MU276208">
    <property type="protein sequence ID" value="KAI0040303.1"/>
    <property type="molecule type" value="Genomic_DNA"/>
</dbReference>
<gene>
    <name evidence="1" type="ORF">FA95DRAFT_1566516</name>
</gene>
<protein>
    <submittedName>
        <fullName evidence="1">Uncharacterized protein</fullName>
    </submittedName>
</protein>
<evidence type="ECO:0000313" key="2">
    <source>
        <dbReference type="Proteomes" id="UP000814033"/>
    </source>
</evidence>
<comment type="caution">
    <text evidence="1">The sequence shown here is derived from an EMBL/GenBank/DDBJ whole genome shotgun (WGS) entry which is preliminary data.</text>
</comment>
<evidence type="ECO:0000313" key="1">
    <source>
        <dbReference type="EMBL" id="KAI0040303.1"/>
    </source>
</evidence>
<dbReference type="Proteomes" id="UP000814033">
    <property type="component" value="Unassembled WGS sequence"/>
</dbReference>
<proteinExistence type="predicted"/>
<keyword evidence="2" id="KW-1185">Reference proteome</keyword>
<name>A0ACB8R8F6_9AGAM</name>
<organism evidence="1 2">
    <name type="scientific">Auriscalpium vulgare</name>
    <dbReference type="NCBI Taxonomy" id="40419"/>
    <lineage>
        <taxon>Eukaryota</taxon>
        <taxon>Fungi</taxon>
        <taxon>Dikarya</taxon>
        <taxon>Basidiomycota</taxon>
        <taxon>Agaricomycotina</taxon>
        <taxon>Agaricomycetes</taxon>
        <taxon>Russulales</taxon>
        <taxon>Auriscalpiaceae</taxon>
        <taxon>Auriscalpium</taxon>
    </lineage>
</organism>